<comment type="caution">
    <text evidence="2">Lacks conserved residue(s) required for the propagation of feature annotation.</text>
</comment>
<feature type="binding site" evidence="2">
    <location>
        <position position="74"/>
    </location>
    <ligand>
        <name>Mg(2+)</name>
        <dbReference type="ChEBI" id="CHEBI:18420"/>
        <label>4</label>
    </ligand>
</feature>
<dbReference type="FunCoup" id="Q0F396">
    <property type="interactions" value="379"/>
</dbReference>
<evidence type="ECO:0000259" key="4">
    <source>
        <dbReference type="Pfam" id="PF02769"/>
    </source>
</evidence>
<evidence type="ECO:0000313" key="6">
    <source>
        <dbReference type="Proteomes" id="UP000005297"/>
    </source>
</evidence>
<feature type="binding site" evidence="2">
    <location>
        <position position="144"/>
    </location>
    <ligand>
        <name>ATP</name>
        <dbReference type="ChEBI" id="CHEBI:30616"/>
    </ligand>
</feature>
<dbReference type="Pfam" id="PF02769">
    <property type="entry name" value="AIRS_C"/>
    <property type="match status" value="1"/>
</dbReference>
<feature type="binding site" evidence="2">
    <location>
        <position position="119"/>
    </location>
    <ligand>
        <name>Mg(2+)</name>
        <dbReference type="ChEBI" id="CHEBI:18420"/>
        <label>1</label>
    </ligand>
</feature>
<feature type="binding site" evidence="2">
    <location>
        <position position="208"/>
    </location>
    <ligand>
        <name>Mg(2+)</name>
        <dbReference type="ChEBI" id="CHEBI:18420"/>
        <label>5</label>
    </ligand>
</feature>
<feature type="binding site" evidence="2">
    <location>
        <position position="44"/>
    </location>
    <ligand>
        <name>Mg(2+)</name>
        <dbReference type="ChEBI" id="CHEBI:18420"/>
        <label>4</label>
    </ligand>
</feature>
<gene>
    <name evidence="2" type="primary">thiL</name>
    <name evidence="5" type="ORF">SPV1_04473</name>
</gene>
<dbReference type="PANTHER" id="PTHR30270:SF0">
    <property type="entry name" value="THIAMINE-MONOPHOSPHATE KINASE"/>
    <property type="match status" value="1"/>
</dbReference>
<dbReference type="PIRSF" id="PIRSF005303">
    <property type="entry name" value="Thiam_monoph_kin"/>
    <property type="match status" value="1"/>
</dbReference>
<comment type="catalytic activity">
    <reaction evidence="2">
        <text>thiamine phosphate + ATP = thiamine diphosphate + ADP</text>
        <dbReference type="Rhea" id="RHEA:15913"/>
        <dbReference type="ChEBI" id="CHEBI:30616"/>
        <dbReference type="ChEBI" id="CHEBI:37575"/>
        <dbReference type="ChEBI" id="CHEBI:58937"/>
        <dbReference type="ChEBI" id="CHEBI:456216"/>
        <dbReference type="EC" id="2.7.4.16"/>
    </reaction>
</comment>
<dbReference type="eggNOG" id="COG0611">
    <property type="taxonomic scope" value="Bacteria"/>
</dbReference>
<dbReference type="NCBIfam" id="TIGR01379">
    <property type="entry name" value="thiL"/>
    <property type="match status" value="1"/>
</dbReference>
<evidence type="ECO:0000256" key="2">
    <source>
        <dbReference type="HAMAP-Rule" id="MF_02128"/>
    </source>
</evidence>
<keyword evidence="1 2" id="KW-0784">Thiamine biosynthesis</keyword>
<feature type="binding site" evidence="2">
    <location>
        <position position="53"/>
    </location>
    <ligand>
        <name>substrate</name>
    </ligand>
</feature>
<feature type="binding site" evidence="2">
    <location>
        <position position="46"/>
    </location>
    <ligand>
        <name>Mg(2+)</name>
        <dbReference type="ChEBI" id="CHEBI:18420"/>
        <label>1</label>
    </ligand>
</feature>
<organism evidence="5 6">
    <name type="scientific">Mariprofundus ferrooxydans PV-1</name>
    <dbReference type="NCBI Taxonomy" id="314345"/>
    <lineage>
        <taxon>Bacteria</taxon>
        <taxon>Pseudomonadati</taxon>
        <taxon>Pseudomonadota</taxon>
        <taxon>Candidatius Mariprofundia</taxon>
        <taxon>Mariprofundales</taxon>
        <taxon>Mariprofundaceae</taxon>
        <taxon>Mariprofundus</taxon>
    </lineage>
</organism>
<keyword evidence="2" id="KW-0460">Magnesium</keyword>
<dbReference type="InterPro" id="IPR010918">
    <property type="entry name" value="PurM-like_C_dom"/>
</dbReference>
<comment type="pathway">
    <text evidence="2">Cofactor biosynthesis; thiamine diphosphate biosynthesis; thiamine diphosphate from thiamine phosphate: step 1/1.</text>
</comment>
<evidence type="ECO:0000256" key="1">
    <source>
        <dbReference type="ARBA" id="ARBA00022977"/>
    </source>
</evidence>
<keyword evidence="2" id="KW-0547">Nucleotide-binding</keyword>
<comment type="similarity">
    <text evidence="2">Belongs to the thiamine-monophosphate kinase family.</text>
</comment>
<dbReference type="HOGENOM" id="CLU_046964_3_0_0"/>
<feature type="binding site" evidence="2">
    <location>
        <position position="74"/>
    </location>
    <ligand>
        <name>Mg(2+)</name>
        <dbReference type="ChEBI" id="CHEBI:18420"/>
        <label>3</label>
    </ligand>
</feature>
<dbReference type="Pfam" id="PF00586">
    <property type="entry name" value="AIRS"/>
    <property type="match status" value="1"/>
</dbReference>
<feature type="binding site" evidence="2">
    <location>
        <position position="205"/>
    </location>
    <ligand>
        <name>Mg(2+)</name>
        <dbReference type="ChEBI" id="CHEBI:18420"/>
        <label>3</label>
    </ligand>
</feature>
<keyword evidence="2" id="KW-0479">Metal-binding</keyword>
<dbReference type="InterPro" id="IPR036676">
    <property type="entry name" value="PurM-like_C_sf"/>
</dbReference>
<dbReference type="EMBL" id="AATS01000001">
    <property type="protein sequence ID" value="EAU56045.1"/>
    <property type="molecule type" value="Genomic_DNA"/>
</dbReference>
<comment type="function">
    <text evidence="2">Catalyzes the ATP-dependent phosphorylation of thiamine-monophosphate (TMP) to form thiamine-pyrophosphate (TPP), the active form of vitamin B1.</text>
</comment>
<feature type="binding site" evidence="2">
    <location>
        <position position="46"/>
    </location>
    <ligand>
        <name>Mg(2+)</name>
        <dbReference type="ChEBI" id="CHEBI:18420"/>
        <label>2</label>
    </ligand>
</feature>
<dbReference type="EC" id="2.7.4.16" evidence="2"/>
<dbReference type="CDD" id="cd02194">
    <property type="entry name" value="ThiL"/>
    <property type="match status" value="1"/>
</dbReference>
<protein>
    <recommendedName>
        <fullName evidence="2">Thiamine-monophosphate kinase</fullName>
        <shortName evidence="2">TMP kinase</shortName>
        <shortName evidence="2">Thiamine-phosphate kinase</shortName>
        <ecNumber evidence="2">2.7.4.16</ecNumber>
    </recommendedName>
</protein>
<dbReference type="SUPFAM" id="SSF56042">
    <property type="entry name" value="PurM C-terminal domain-like"/>
    <property type="match status" value="1"/>
</dbReference>
<dbReference type="GO" id="GO:0009228">
    <property type="term" value="P:thiamine biosynthetic process"/>
    <property type="evidence" value="ECO:0007669"/>
    <property type="project" value="UniProtKB-KW"/>
</dbReference>
<dbReference type="GO" id="GO:0005524">
    <property type="term" value="F:ATP binding"/>
    <property type="evidence" value="ECO:0007669"/>
    <property type="project" value="UniProtKB-UniRule"/>
</dbReference>
<dbReference type="HAMAP" id="MF_02128">
    <property type="entry name" value="TMP_kinase"/>
    <property type="match status" value="1"/>
</dbReference>
<dbReference type="AlphaFoldDB" id="Q0F396"/>
<name>Q0F396_9PROT</name>
<dbReference type="GO" id="GO:0000287">
    <property type="term" value="F:magnesium ion binding"/>
    <property type="evidence" value="ECO:0007669"/>
    <property type="project" value="UniProtKB-UniRule"/>
</dbReference>
<sequence length="305" mass="31918">MGEFDLIDRCFAGRGGQPRTFTRLGIGDDASVHQPAAGMELVVSTDTSLAGVHWPTDLPLAVAADRAVCAALSDLAAMGAEALCCWLNVMAEDAGAVAQMGDGATAALARFDVELVGGDTTRSSCNALAVTVAGQLPAGSAMRRSGAQAGDNIWLCGCVGFHASGLKQWINDCKDGSFVEYFTGVVPMLKQGVRLREQGVQCCMDISDGLLQDATHLACASDVGMEIELSLLPDWPQLVDEIGEAQALQNAAHGGEDYALLFTAPASMRFTDACMIGRCRELPGVSLMLGGQPVSVEKGGYDHFQ</sequence>
<feature type="binding site" evidence="2">
    <location>
        <position position="256"/>
    </location>
    <ligand>
        <name>substrate</name>
    </ligand>
</feature>
<feature type="binding site" evidence="2">
    <location>
        <position position="207"/>
    </location>
    <ligand>
        <name>ATP</name>
        <dbReference type="ChEBI" id="CHEBI:30616"/>
    </ligand>
</feature>
<dbReference type="InParanoid" id="Q0F396"/>
<dbReference type="Gene3D" id="3.90.650.10">
    <property type="entry name" value="PurM-like C-terminal domain"/>
    <property type="match status" value="1"/>
</dbReference>
<feature type="binding site" evidence="2">
    <location>
        <position position="301"/>
    </location>
    <ligand>
        <name>substrate</name>
    </ligand>
</feature>
<feature type="binding site" evidence="2">
    <location>
        <position position="29"/>
    </location>
    <ligand>
        <name>Mg(2+)</name>
        <dbReference type="ChEBI" id="CHEBI:18420"/>
        <label>4</label>
    </ligand>
</feature>
<dbReference type="InterPro" id="IPR006283">
    <property type="entry name" value="ThiL-like"/>
</dbReference>
<keyword evidence="6" id="KW-1185">Reference proteome</keyword>
<feature type="binding site" evidence="2">
    <location>
        <position position="45"/>
    </location>
    <ligand>
        <name>Mg(2+)</name>
        <dbReference type="ChEBI" id="CHEBI:18420"/>
        <label>1</label>
    </ligand>
</feature>
<evidence type="ECO:0000259" key="3">
    <source>
        <dbReference type="Pfam" id="PF00586"/>
    </source>
</evidence>
<dbReference type="OrthoDB" id="5290200at2"/>
<accession>Q0F396</accession>
<keyword evidence="2" id="KW-0808">Transferase</keyword>
<dbReference type="Gene3D" id="3.30.1330.10">
    <property type="entry name" value="PurM-like, N-terminal domain"/>
    <property type="match status" value="1"/>
</dbReference>
<feature type="binding site" evidence="2">
    <location>
        <begin position="118"/>
        <end position="119"/>
    </location>
    <ligand>
        <name>ATP</name>
        <dbReference type="ChEBI" id="CHEBI:30616"/>
    </ligand>
</feature>
<dbReference type="InterPro" id="IPR036921">
    <property type="entry name" value="PurM-like_N_sf"/>
</dbReference>
<comment type="miscellaneous">
    <text evidence="2">Reaction mechanism of ThiL seems to utilize a direct, inline transfer of the gamma-phosphate of ATP to TMP rather than a phosphorylated enzyme intermediate.</text>
</comment>
<feature type="domain" description="PurM-like C-terminal" evidence="4">
    <location>
        <begin position="148"/>
        <end position="247"/>
    </location>
</feature>
<feature type="binding site" evidence="2">
    <location>
        <position position="74"/>
    </location>
    <ligand>
        <name>Mg(2+)</name>
        <dbReference type="ChEBI" id="CHEBI:18420"/>
        <label>2</label>
    </ligand>
</feature>
<dbReference type="RefSeq" id="WP_009851190.1">
    <property type="nucleotide sequence ID" value="NZ_DS022295.1"/>
</dbReference>
<evidence type="ECO:0000313" key="5">
    <source>
        <dbReference type="EMBL" id="EAU56045.1"/>
    </source>
</evidence>
<feature type="binding site" evidence="2">
    <location>
        <position position="29"/>
    </location>
    <ligand>
        <name>Mg(2+)</name>
        <dbReference type="ChEBI" id="CHEBI:18420"/>
        <label>3</label>
    </ligand>
</feature>
<dbReference type="GO" id="GO:0009030">
    <property type="term" value="F:thiamine-phosphate kinase activity"/>
    <property type="evidence" value="ECO:0007669"/>
    <property type="project" value="UniProtKB-UniRule"/>
</dbReference>
<dbReference type="Proteomes" id="UP000005297">
    <property type="component" value="Unassembled WGS sequence"/>
</dbReference>
<dbReference type="GO" id="GO:0009229">
    <property type="term" value="P:thiamine diphosphate biosynthetic process"/>
    <property type="evidence" value="ECO:0007669"/>
    <property type="project" value="UniProtKB-UniRule"/>
</dbReference>
<dbReference type="PANTHER" id="PTHR30270">
    <property type="entry name" value="THIAMINE-MONOPHOSPHATE KINASE"/>
    <property type="match status" value="1"/>
</dbReference>
<reference evidence="5 6" key="1">
    <citation type="submission" date="2006-09" db="EMBL/GenBank/DDBJ databases">
        <authorList>
            <person name="Emerson D."/>
            <person name="Ferriera S."/>
            <person name="Johnson J."/>
            <person name="Kravitz S."/>
            <person name="Halpern A."/>
            <person name="Remington K."/>
            <person name="Beeson K."/>
            <person name="Tran B."/>
            <person name="Rogers Y.-H."/>
            <person name="Friedman R."/>
            <person name="Venter J.C."/>
        </authorList>
    </citation>
    <scope>NUCLEOTIDE SEQUENCE [LARGE SCALE GENOMIC DNA]</scope>
    <source>
        <strain evidence="5 6">PV-1</strain>
    </source>
</reference>
<dbReference type="STRING" id="314344.AL013_12005"/>
<proteinExistence type="inferred from homology"/>
<comment type="caution">
    <text evidence="5">The sequence shown here is derived from an EMBL/GenBank/DDBJ whole genome shotgun (WGS) entry which is preliminary data.</text>
</comment>
<dbReference type="UniPathway" id="UPA00060">
    <property type="reaction ID" value="UER00142"/>
</dbReference>
<feature type="domain" description="PurM-like N-terminal" evidence="3">
    <location>
        <begin position="27"/>
        <end position="134"/>
    </location>
</feature>
<dbReference type="InterPro" id="IPR016188">
    <property type="entry name" value="PurM-like_N"/>
</dbReference>
<keyword evidence="2 5" id="KW-0418">Kinase</keyword>
<dbReference type="SUPFAM" id="SSF55326">
    <property type="entry name" value="PurM N-terminal domain-like"/>
    <property type="match status" value="1"/>
</dbReference>
<keyword evidence="2" id="KW-0067">ATP-binding</keyword>